<evidence type="ECO:0000256" key="4">
    <source>
        <dbReference type="ARBA" id="ARBA00022692"/>
    </source>
</evidence>
<dbReference type="InterPro" id="IPR020846">
    <property type="entry name" value="MFS_dom"/>
</dbReference>
<dbReference type="RefSeq" id="XP_052947073.1">
    <property type="nucleotide sequence ID" value="XM_053089404.1"/>
</dbReference>
<evidence type="ECO:0000256" key="2">
    <source>
        <dbReference type="ARBA" id="ARBA00008335"/>
    </source>
</evidence>
<feature type="transmembrane region" description="Helical" evidence="8">
    <location>
        <begin position="139"/>
        <end position="159"/>
    </location>
</feature>
<dbReference type="PANTHER" id="PTHR23511">
    <property type="entry name" value="SYNAPTIC VESICLE GLYCOPROTEIN 2"/>
    <property type="match status" value="1"/>
</dbReference>
<evidence type="ECO:0000256" key="8">
    <source>
        <dbReference type="SAM" id="Phobius"/>
    </source>
</evidence>
<name>A0AA38HBI4_9TREE</name>
<dbReference type="GO" id="GO:0022857">
    <property type="term" value="F:transmembrane transporter activity"/>
    <property type="evidence" value="ECO:0007669"/>
    <property type="project" value="InterPro"/>
</dbReference>
<dbReference type="PANTHER" id="PTHR23511:SF5">
    <property type="entry name" value="MAJOR FACILITATOR-TYPE TRANSPORTER HXNZ-RELATED"/>
    <property type="match status" value="1"/>
</dbReference>
<feature type="transmembrane region" description="Helical" evidence="8">
    <location>
        <begin position="516"/>
        <end position="534"/>
    </location>
</feature>
<dbReference type="InterPro" id="IPR005828">
    <property type="entry name" value="MFS_sugar_transport-like"/>
</dbReference>
<dbReference type="Proteomes" id="UP001164286">
    <property type="component" value="Unassembled WGS sequence"/>
</dbReference>
<evidence type="ECO:0000256" key="7">
    <source>
        <dbReference type="SAM" id="MobiDB-lite"/>
    </source>
</evidence>
<dbReference type="GO" id="GO:0016020">
    <property type="term" value="C:membrane"/>
    <property type="evidence" value="ECO:0007669"/>
    <property type="project" value="UniProtKB-SubCell"/>
</dbReference>
<feature type="transmembrane region" description="Helical" evidence="8">
    <location>
        <begin position="376"/>
        <end position="402"/>
    </location>
</feature>
<dbReference type="EMBL" id="JAKWFO010000004">
    <property type="protein sequence ID" value="KAI9637296.1"/>
    <property type="molecule type" value="Genomic_DNA"/>
</dbReference>
<feature type="transmembrane region" description="Helical" evidence="8">
    <location>
        <begin position="541"/>
        <end position="560"/>
    </location>
</feature>
<dbReference type="PROSITE" id="PS50850">
    <property type="entry name" value="MFS"/>
    <property type="match status" value="1"/>
</dbReference>
<evidence type="ECO:0000256" key="1">
    <source>
        <dbReference type="ARBA" id="ARBA00004141"/>
    </source>
</evidence>
<comment type="subcellular location">
    <subcellularLocation>
        <location evidence="1">Membrane</location>
        <topology evidence="1">Multi-pass membrane protein</topology>
    </subcellularLocation>
</comment>
<proteinExistence type="inferred from homology"/>
<keyword evidence="5 8" id="KW-1133">Transmembrane helix</keyword>
<feature type="compositionally biased region" description="Basic and acidic residues" evidence="7">
    <location>
        <begin position="10"/>
        <end position="20"/>
    </location>
</feature>
<feature type="transmembrane region" description="Helical" evidence="8">
    <location>
        <begin position="478"/>
        <end position="496"/>
    </location>
</feature>
<sequence length="568" mass="60993">MPSPNSPTSRFHEQGEKTTMNEKSTLPSPEALAQHPVVGPAPELQATTVLDDASSEETKVDYNNQAAAEGLEPAFLAKVHILNHAMKEIGMGRYQYELFFTAGFGWYADNVWLQAVSILQPALAREFVASPYVRHSTTALYAGLIVGAFFFGTSCDVVGRRIAYNSTLLIGGVFGLLAGAAPNFVVFCVFIALAGMGVGGNLPVDGTLFLEFLPGNKQWLLTLLSVWWAIGQVVASLVAWVFLANFSCADPAPGTFCSRASNMGWRYTYFTLGAHMIVLWGIRFLVFPVYESPKFLASIGKDEEAVIVIHKIAKRNGTTSSLTLEHLKAAARPYLLAAGENPDKVEVKFSTMELIKHSVDDFRGKNIRNLFCTKRLAWSTSLVILVWALIGLAYPLFFAFLGSYLTAKVGATGGNLDSTYASYTYQAVCGIPGSILAAALVEWGRGGRKFALSLCTLVSAIFMFGLTQAKTEAQINALTCMVSFWLNAMYGVLFGYSPEVFPTPSRGTGDALAATANRIAGILAPIIGIYSVAAKTPDGPVFTSAAIFVVAGLVTLGFPIETAGHAAL</sequence>
<dbReference type="GeneID" id="77728609"/>
<feature type="transmembrane region" description="Helical" evidence="8">
    <location>
        <begin position="450"/>
        <end position="466"/>
    </location>
</feature>
<comment type="similarity">
    <text evidence="2">Belongs to the major facilitator superfamily.</text>
</comment>
<dbReference type="AlphaFoldDB" id="A0AA38HBI4"/>
<dbReference type="CDD" id="cd17316">
    <property type="entry name" value="MFS_SV2_like"/>
    <property type="match status" value="1"/>
</dbReference>
<feature type="transmembrane region" description="Helical" evidence="8">
    <location>
        <begin position="267"/>
        <end position="286"/>
    </location>
</feature>
<organism evidence="10 11">
    <name type="scientific">Dioszegia hungarica</name>
    <dbReference type="NCBI Taxonomy" id="4972"/>
    <lineage>
        <taxon>Eukaryota</taxon>
        <taxon>Fungi</taxon>
        <taxon>Dikarya</taxon>
        <taxon>Basidiomycota</taxon>
        <taxon>Agaricomycotina</taxon>
        <taxon>Tremellomycetes</taxon>
        <taxon>Tremellales</taxon>
        <taxon>Bulleribasidiaceae</taxon>
        <taxon>Dioszegia</taxon>
    </lineage>
</organism>
<evidence type="ECO:0000256" key="6">
    <source>
        <dbReference type="ARBA" id="ARBA00023136"/>
    </source>
</evidence>
<keyword evidence="6 8" id="KW-0472">Membrane</keyword>
<evidence type="ECO:0000259" key="9">
    <source>
        <dbReference type="PROSITE" id="PS50850"/>
    </source>
</evidence>
<comment type="caution">
    <text evidence="10">The sequence shown here is derived from an EMBL/GenBank/DDBJ whole genome shotgun (WGS) entry which is preliminary data.</text>
</comment>
<keyword evidence="11" id="KW-1185">Reference proteome</keyword>
<protein>
    <submittedName>
        <fullName evidence="10">Major facilitator superfamily domain-containing protein</fullName>
    </submittedName>
</protein>
<dbReference type="InterPro" id="IPR036259">
    <property type="entry name" value="MFS_trans_sf"/>
</dbReference>
<dbReference type="SUPFAM" id="SSF103473">
    <property type="entry name" value="MFS general substrate transporter"/>
    <property type="match status" value="1"/>
</dbReference>
<reference evidence="10" key="1">
    <citation type="journal article" date="2022" name="G3 (Bethesda)">
        <title>High quality genome of the basidiomycete yeast Dioszegia hungarica PDD-24b-2 isolated from cloud water.</title>
        <authorList>
            <person name="Jarrige D."/>
            <person name="Haridas S."/>
            <person name="Bleykasten-Grosshans C."/>
            <person name="Joly M."/>
            <person name="Nadalig T."/>
            <person name="Sancelme M."/>
            <person name="Vuilleumier S."/>
            <person name="Grigoriev I.V."/>
            <person name="Amato P."/>
            <person name="Bringel F."/>
        </authorList>
    </citation>
    <scope>NUCLEOTIDE SEQUENCE</scope>
    <source>
        <strain evidence="10">PDD-24b-2</strain>
    </source>
</reference>
<feature type="domain" description="Major facilitator superfamily (MFS) profile" evidence="9">
    <location>
        <begin position="98"/>
        <end position="563"/>
    </location>
</feature>
<evidence type="ECO:0000256" key="5">
    <source>
        <dbReference type="ARBA" id="ARBA00022989"/>
    </source>
</evidence>
<gene>
    <name evidence="10" type="ORF">MKK02DRAFT_36341</name>
</gene>
<feature type="transmembrane region" description="Helical" evidence="8">
    <location>
        <begin position="166"/>
        <end position="199"/>
    </location>
</feature>
<feature type="transmembrane region" description="Helical" evidence="8">
    <location>
        <begin position="423"/>
        <end position="444"/>
    </location>
</feature>
<dbReference type="Pfam" id="PF00083">
    <property type="entry name" value="Sugar_tr"/>
    <property type="match status" value="1"/>
</dbReference>
<dbReference type="FunFam" id="1.20.1250.20:FF:000171">
    <property type="entry name" value="MFS general substrate transporter"/>
    <property type="match status" value="1"/>
</dbReference>
<accession>A0AA38HBI4</accession>
<evidence type="ECO:0000313" key="11">
    <source>
        <dbReference type="Proteomes" id="UP001164286"/>
    </source>
</evidence>
<keyword evidence="3" id="KW-0813">Transport</keyword>
<dbReference type="Gene3D" id="1.20.1250.20">
    <property type="entry name" value="MFS general substrate transporter like domains"/>
    <property type="match status" value="1"/>
</dbReference>
<feature type="region of interest" description="Disordered" evidence="7">
    <location>
        <begin position="1"/>
        <end position="38"/>
    </location>
</feature>
<evidence type="ECO:0000256" key="3">
    <source>
        <dbReference type="ARBA" id="ARBA00022448"/>
    </source>
</evidence>
<keyword evidence="4 8" id="KW-0812">Transmembrane</keyword>
<evidence type="ECO:0000313" key="10">
    <source>
        <dbReference type="EMBL" id="KAI9637296.1"/>
    </source>
</evidence>
<feature type="transmembrane region" description="Helical" evidence="8">
    <location>
        <begin position="219"/>
        <end position="246"/>
    </location>
</feature>